<keyword evidence="5" id="KW-1185">Reference proteome</keyword>
<evidence type="ECO:0000256" key="1">
    <source>
        <dbReference type="ARBA" id="ARBA00023125"/>
    </source>
</evidence>
<proteinExistence type="predicted"/>
<feature type="DNA-binding region" description="OmpR/PhoB-type" evidence="2">
    <location>
        <begin position="128"/>
        <end position="223"/>
    </location>
</feature>
<dbReference type="SMART" id="SM00862">
    <property type="entry name" value="Trans_reg_C"/>
    <property type="match status" value="1"/>
</dbReference>
<reference evidence="4 5" key="1">
    <citation type="journal article" date="2018" name="Int. J. Syst. Evol. Microbiol.">
        <title>Bifidobacterium catulorum sp. nov., a novel taxon from the faeces of the baby common marmoset (Callithrix jacchus).</title>
        <authorList>
            <person name="Modesto M."/>
            <person name="Michelini S."/>
            <person name="Oki K."/>
            <person name="Biavati B."/>
            <person name="Watanabe K."/>
            <person name="Mattarelli P."/>
        </authorList>
    </citation>
    <scope>NUCLEOTIDE SEQUENCE [LARGE SCALE GENOMIC DNA]</scope>
    <source>
        <strain evidence="4 5">MRM 8.19</strain>
    </source>
</reference>
<dbReference type="PROSITE" id="PS51755">
    <property type="entry name" value="OMPR_PHOB"/>
    <property type="match status" value="1"/>
</dbReference>
<dbReference type="SUPFAM" id="SSF46894">
    <property type="entry name" value="C-terminal effector domain of the bipartite response regulators"/>
    <property type="match status" value="1"/>
</dbReference>
<dbReference type="GO" id="GO:0000160">
    <property type="term" value="P:phosphorelay signal transduction system"/>
    <property type="evidence" value="ECO:0007669"/>
    <property type="project" value="InterPro"/>
</dbReference>
<keyword evidence="1 2" id="KW-0238">DNA-binding</keyword>
<evidence type="ECO:0000259" key="3">
    <source>
        <dbReference type="PROSITE" id="PS51755"/>
    </source>
</evidence>
<comment type="caution">
    <text evidence="4">The sequence shown here is derived from an EMBL/GenBank/DDBJ whole genome shotgun (WGS) entry which is preliminary data.</text>
</comment>
<dbReference type="InterPro" id="IPR036388">
    <property type="entry name" value="WH-like_DNA-bd_sf"/>
</dbReference>
<dbReference type="AlphaFoldDB" id="A0A2U2MVC6"/>
<evidence type="ECO:0000256" key="2">
    <source>
        <dbReference type="PROSITE-ProRule" id="PRU01091"/>
    </source>
</evidence>
<dbReference type="GO" id="GO:0006355">
    <property type="term" value="P:regulation of DNA-templated transcription"/>
    <property type="evidence" value="ECO:0007669"/>
    <property type="project" value="InterPro"/>
</dbReference>
<dbReference type="RefSeq" id="WP_109136390.1">
    <property type="nucleotide sequence ID" value="NZ_QFFN01000001.1"/>
</dbReference>
<evidence type="ECO:0000313" key="5">
    <source>
        <dbReference type="Proteomes" id="UP000245753"/>
    </source>
</evidence>
<dbReference type="Pfam" id="PF00486">
    <property type="entry name" value="Trans_reg_C"/>
    <property type="match status" value="1"/>
</dbReference>
<dbReference type="CDD" id="cd00383">
    <property type="entry name" value="trans_reg_C"/>
    <property type="match status" value="1"/>
</dbReference>
<name>A0A2U2MVC6_9BIFI</name>
<feature type="domain" description="OmpR/PhoB-type" evidence="3">
    <location>
        <begin position="128"/>
        <end position="223"/>
    </location>
</feature>
<dbReference type="EMBL" id="QFFN01000001">
    <property type="protein sequence ID" value="PWG60794.1"/>
    <property type="molecule type" value="Genomic_DNA"/>
</dbReference>
<organism evidence="4 5">
    <name type="scientific">Bifidobacterium catulorum</name>
    <dbReference type="NCBI Taxonomy" id="1630173"/>
    <lineage>
        <taxon>Bacteria</taxon>
        <taxon>Bacillati</taxon>
        <taxon>Actinomycetota</taxon>
        <taxon>Actinomycetes</taxon>
        <taxon>Bifidobacteriales</taxon>
        <taxon>Bifidobacteriaceae</taxon>
        <taxon>Bifidobacterium</taxon>
    </lineage>
</organism>
<protein>
    <recommendedName>
        <fullName evidence="3">OmpR/PhoB-type domain-containing protein</fullName>
    </recommendedName>
</protein>
<dbReference type="InterPro" id="IPR016032">
    <property type="entry name" value="Sig_transdc_resp-reg_C-effctor"/>
</dbReference>
<dbReference type="GO" id="GO:0003677">
    <property type="term" value="F:DNA binding"/>
    <property type="evidence" value="ECO:0007669"/>
    <property type="project" value="UniProtKB-UniRule"/>
</dbReference>
<dbReference type="InterPro" id="IPR011006">
    <property type="entry name" value="CheY-like_superfamily"/>
</dbReference>
<sequence>MDIILAAGSPALRDALGDTLRRAHHTVIAFPVPADEEPPDDVRADLVIIDDGFPFQSHPDQWNIVLRNMQTAPTMMLRSPALGRAGTRSPLPSELASVHAGILLDKPFSDAQLLAYVRMVREHGTGHGPLLARGGLVLDTESKQAFYGDDTPIALSPREYAALLALIEADGSYLSFEELLERVCGRGVFEQRDIMTTVMYRLIRKMRRVGLFITKHGDSYRIG</sequence>
<dbReference type="Proteomes" id="UP000245753">
    <property type="component" value="Unassembled WGS sequence"/>
</dbReference>
<accession>A0A2U2MVC6</accession>
<dbReference type="Gene3D" id="1.10.10.10">
    <property type="entry name" value="Winged helix-like DNA-binding domain superfamily/Winged helix DNA-binding domain"/>
    <property type="match status" value="1"/>
</dbReference>
<gene>
    <name evidence="4" type="ORF">DF200_00765</name>
</gene>
<dbReference type="InterPro" id="IPR001867">
    <property type="entry name" value="OmpR/PhoB-type_DNA-bd"/>
</dbReference>
<dbReference type="OrthoDB" id="3232427at2"/>
<evidence type="ECO:0000313" key="4">
    <source>
        <dbReference type="EMBL" id="PWG60794.1"/>
    </source>
</evidence>
<dbReference type="SUPFAM" id="SSF52172">
    <property type="entry name" value="CheY-like"/>
    <property type="match status" value="1"/>
</dbReference>